<dbReference type="AlphaFoldDB" id="A0A5N6WLQ6"/>
<gene>
    <name evidence="2" type="ORF">BDV39DRAFT_185150</name>
</gene>
<keyword evidence="3" id="KW-1185">Reference proteome</keyword>
<name>A0A5N6WLQ6_9EURO</name>
<protein>
    <submittedName>
        <fullName evidence="2">Uncharacterized protein</fullName>
    </submittedName>
</protein>
<keyword evidence="1" id="KW-0472">Membrane</keyword>
<dbReference type="Proteomes" id="UP000325945">
    <property type="component" value="Unassembled WGS sequence"/>
</dbReference>
<keyword evidence="1" id="KW-1133">Transmembrane helix</keyword>
<dbReference type="EMBL" id="ML741860">
    <property type="protein sequence ID" value="KAE8321794.1"/>
    <property type="molecule type" value="Genomic_DNA"/>
</dbReference>
<evidence type="ECO:0000313" key="3">
    <source>
        <dbReference type="Proteomes" id="UP000325945"/>
    </source>
</evidence>
<evidence type="ECO:0000256" key="1">
    <source>
        <dbReference type="SAM" id="Phobius"/>
    </source>
</evidence>
<feature type="transmembrane region" description="Helical" evidence="1">
    <location>
        <begin position="21"/>
        <end position="40"/>
    </location>
</feature>
<reference evidence="3" key="1">
    <citation type="submission" date="2019-04" db="EMBL/GenBank/DDBJ databases">
        <title>Friends and foes A comparative genomics studyof 23 Aspergillus species from section Flavi.</title>
        <authorList>
            <consortium name="DOE Joint Genome Institute"/>
            <person name="Kjaerbolling I."/>
            <person name="Vesth T."/>
            <person name="Frisvad J.C."/>
            <person name="Nybo J.L."/>
            <person name="Theobald S."/>
            <person name="Kildgaard S."/>
            <person name="Isbrandt T."/>
            <person name="Kuo A."/>
            <person name="Sato A."/>
            <person name="Lyhne E.K."/>
            <person name="Kogle M.E."/>
            <person name="Wiebenga A."/>
            <person name="Kun R.S."/>
            <person name="Lubbers R.J."/>
            <person name="Makela M.R."/>
            <person name="Barry K."/>
            <person name="Chovatia M."/>
            <person name="Clum A."/>
            <person name="Daum C."/>
            <person name="Haridas S."/>
            <person name="He G."/>
            <person name="LaButti K."/>
            <person name="Lipzen A."/>
            <person name="Mondo S."/>
            <person name="Riley R."/>
            <person name="Salamov A."/>
            <person name="Simmons B.A."/>
            <person name="Magnuson J.K."/>
            <person name="Henrissat B."/>
            <person name="Mortensen U.H."/>
            <person name="Larsen T.O."/>
            <person name="Devries R.P."/>
            <person name="Grigoriev I.V."/>
            <person name="Machida M."/>
            <person name="Baker S.E."/>
            <person name="Andersen M.R."/>
        </authorList>
    </citation>
    <scope>NUCLEOTIDE SEQUENCE [LARGE SCALE GENOMIC DNA]</scope>
    <source>
        <strain evidence="3">CBS 130017</strain>
    </source>
</reference>
<proteinExistence type="predicted"/>
<accession>A0A5N6WLQ6</accession>
<keyword evidence="1" id="KW-0812">Transmembrane</keyword>
<evidence type="ECO:0000313" key="2">
    <source>
        <dbReference type="EMBL" id="KAE8321794.1"/>
    </source>
</evidence>
<organism evidence="2 3">
    <name type="scientific">Aspergillus sergii</name>
    <dbReference type="NCBI Taxonomy" id="1034303"/>
    <lineage>
        <taxon>Eukaryota</taxon>
        <taxon>Fungi</taxon>
        <taxon>Dikarya</taxon>
        <taxon>Ascomycota</taxon>
        <taxon>Pezizomycotina</taxon>
        <taxon>Eurotiomycetes</taxon>
        <taxon>Eurotiomycetidae</taxon>
        <taxon>Eurotiales</taxon>
        <taxon>Aspergillaceae</taxon>
        <taxon>Aspergillus</taxon>
        <taxon>Aspergillus subgen. Circumdati</taxon>
    </lineage>
</organism>
<sequence length="61" mass="7037">MFRRRISVISYSIRSLLIDNIFIFIFMVDLYASFVAGQLFSPFYGQAVNVFKSIYSLKGVS</sequence>